<keyword evidence="4" id="KW-1185">Reference proteome</keyword>
<feature type="compositionally biased region" description="Pro residues" evidence="1">
    <location>
        <begin position="24"/>
        <end position="35"/>
    </location>
</feature>
<evidence type="ECO:0000256" key="1">
    <source>
        <dbReference type="SAM" id="MobiDB-lite"/>
    </source>
</evidence>
<gene>
    <name evidence="3" type="ORF">OU415_30790</name>
</gene>
<keyword evidence="2" id="KW-1133">Transmembrane helix</keyword>
<organism evidence="3 4">
    <name type="scientific">Saccharopolyspora oryzae</name>
    <dbReference type="NCBI Taxonomy" id="2997343"/>
    <lineage>
        <taxon>Bacteria</taxon>
        <taxon>Bacillati</taxon>
        <taxon>Actinomycetota</taxon>
        <taxon>Actinomycetes</taxon>
        <taxon>Pseudonocardiales</taxon>
        <taxon>Pseudonocardiaceae</taxon>
        <taxon>Saccharopolyspora</taxon>
    </lineage>
</organism>
<name>A0ABT4V981_9PSEU</name>
<comment type="caution">
    <text evidence="3">The sequence shown here is derived from an EMBL/GenBank/DDBJ whole genome shotgun (WGS) entry which is preliminary data.</text>
</comment>
<dbReference type="Proteomes" id="UP001210380">
    <property type="component" value="Unassembled WGS sequence"/>
</dbReference>
<protein>
    <submittedName>
        <fullName evidence="3">Uncharacterized protein</fullName>
    </submittedName>
</protein>
<evidence type="ECO:0000313" key="3">
    <source>
        <dbReference type="EMBL" id="MDA3629852.1"/>
    </source>
</evidence>
<feature type="transmembrane region" description="Helical" evidence="2">
    <location>
        <begin position="42"/>
        <end position="66"/>
    </location>
</feature>
<keyword evidence="2" id="KW-0472">Membrane</keyword>
<evidence type="ECO:0000256" key="2">
    <source>
        <dbReference type="SAM" id="Phobius"/>
    </source>
</evidence>
<evidence type="ECO:0000313" key="4">
    <source>
        <dbReference type="Proteomes" id="UP001210380"/>
    </source>
</evidence>
<keyword evidence="2" id="KW-0812">Transmembrane</keyword>
<feature type="region of interest" description="Disordered" evidence="1">
    <location>
        <begin position="14"/>
        <end position="36"/>
    </location>
</feature>
<dbReference type="RefSeq" id="WP_270952935.1">
    <property type="nucleotide sequence ID" value="NZ_JAQGLA010000078.1"/>
</dbReference>
<reference evidence="3 4" key="1">
    <citation type="submission" date="2022-11" db="EMBL/GenBank/DDBJ databases">
        <title>Draft genome sequence of Saccharopolyspora sp. WRP15-2 isolated from rhizosphere soils of wild rice in Thailand.</title>
        <authorList>
            <person name="Duangmal K."/>
            <person name="Kammanee S."/>
            <person name="Muangham S."/>
        </authorList>
    </citation>
    <scope>NUCLEOTIDE SEQUENCE [LARGE SCALE GENOMIC DNA]</scope>
    <source>
        <strain evidence="3 4">WRP15-2</strain>
    </source>
</reference>
<accession>A0ABT4V981</accession>
<sequence>MTSPDPEHLLSAALRAQAGGSPGMTPPPPQPAPPPARKRLPVVGVLVFAVVLGLVVGALAGVMTVFSPF</sequence>
<dbReference type="EMBL" id="JAQGLA010000078">
    <property type="protein sequence ID" value="MDA3629852.1"/>
    <property type="molecule type" value="Genomic_DNA"/>
</dbReference>
<proteinExistence type="predicted"/>